<evidence type="ECO:0000256" key="1">
    <source>
        <dbReference type="SAM" id="Coils"/>
    </source>
</evidence>
<name>A0A7W2AJD1_9BACL</name>
<dbReference type="RefSeq" id="WP_033099095.1">
    <property type="nucleotide sequence ID" value="NZ_JACEIP010000019.1"/>
</dbReference>
<evidence type="ECO:0000313" key="2">
    <source>
        <dbReference type="EMBL" id="MBA4543659.1"/>
    </source>
</evidence>
<comment type="caution">
    <text evidence="2">The sequence shown here is derived from an EMBL/GenBank/DDBJ whole genome shotgun (WGS) entry which is preliminary data.</text>
</comment>
<sequence length="81" mass="9658">MPDRLTECLDSRLSRLEEQMEKVQSQLEQLIKENRKIKQDFKFFELMLLEEYQLLVHLLSKEQDHLLIQSIGAGSKPNEEK</sequence>
<feature type="coiled-coil region" evidence="1">
    <location>
        <begin position="6"/>
        <end position="40"/>
    </location>
</feature>
<dbReference type="EMBL" id="JACEIP010000019">
    <property type="protein sequence ID" value="MBA4543659.1"/>
    <property type="molecule type" value="Genomic_DNA"/>
</dbReference>
<organism evidence="2 3">
    <name type="scientific">Thermoactinomyces daqus</name>
    <dbReference type="NCBI Taxonomy" id="1329516"/>
    <lineage>
        <taxon>Bacteria</taxon>
        <taxon>Bacillati</taxon>
        <taxon>Bacillota</taxon>
        <taxon>Bacilli</taxon>
        <taxon>Bacillales</taxon>
        <taxon>Thermoactinomycetaceae</taxon>
        <taxon>Thermoactinomyces</taxon>
    </lineage>
</organism>
<evidence type="ECO:0000313" key="3">
    <source>
        <dbReference type="Proteomes" id="UP000530514"/>
    </source>
</evidence>
<keyword evidence="1" id="KW-0175">Coiled coil</keyword>
<dbReference type="AlphaFoldDB" id="A0A7W2AJD1"/>
<protein>
    <submittedName>
        <fullName evidence="2">Uncharacterized protein</fullName>
    </submittedName>
</protein>
<reference evidence="2 3" key="1">
    <citation type="submission" date="2020-07" db="EMBL/GenBank/DDBJ databases">
        <authorList>
            <person name="Feng H."/>
        </authorList>
    </citation>
    <scope>NUCLEOTIDE SEQUENCE [LARGE SCALE GENOMIC DNA]</scope>
    <source>
        <strain evidence="3">s-11</strain>
    </source>
</reference>
<keyword evidence="3" id="KW-1185">Reference proteome</keyword>
<proteinExistence type="predicted"/>
<gene>
    <name evidence="2" type="ORF">H1164_12245</name>
</gene>
<accession>A0A7W2AJD1</accession>
<dbReference type="Proteomes" id="UP000530514">
    <property type="component" value="Unassembled WGS sequence"/>
</dbReference>